<name>A0A5B7FQ97_PORTR</name>
<gene>
    <name evidence="1" type="ORF">E2C01_043745</name>
</gene>
<dbReference type="Proteomes" id="UP000324222">
    <property type="component" value="Unassembled WGS sequence"/>
</dbReference>
<evidence type="ECO:0000313" key="1">
    <source>
        <dbReference type="EMBL" id="MPC49930.1"/>
    </source>
</evidence>
<keyword evidence="2" id="KW-1185">Reference proteome</keyword>
<sequence length="76" mass="9020">MLGYDILSSLLGMKVLLYQKDTDMCNHDCWCLWVNILHIQHKVGVHRHSLRLNIHYLHILDHTHIQPPVKTLEQQN</sequence>
<protein>
    <submittedName>
        <fullName evidence="1">Uncharacterized protein</fullName>
    </submittedName>
</protein>
<accession>A0A5B7FQ97</accession>
<comment type="caution">
    <text evidence="1">The sequence shown here is derived from an EMBL/GenBank/DDBJ whole genome shotgun (WGS) entry which is preliminary data.</text>
</comment>
<dbReference type="AlphaFoldDB" id="A0A5B7FQ97"/>
<proteinExistence type="predicted"/>
<reference evidence="1 2" key="1">
    <citation type="submission" date="2019-05" db="EMBL/GenBank/DDBJ databases">
        <title>Another draft genome of Portunus trituberculatus and its Hox gene families provides insights of decapod evolution.</title>
        <authorList>
            <person name="Jeong J.-H."/>
            <person name="Song I."/>
            <person name="Kim S."/>
            <person name="Choi T."/>
            <person name="Kim D."/>
            <person name="Ryu S."/>
            <person name="Kim W."/>
        </authorList>
    </citation>
    <scope>NUCLEOTIDE SEQUENCE [LARGE SCALE GENOMIC DNA]</scope>
    <source>
        <tissue evidence="1">Muscle</tissue>
    </source>
</reference>
<dbReference type="EMBL" id="VSRR010009187">
    <property type="protein sequence ID" value="MPC49930.1"/>
    <property type="molecule type" value="Genomic_DNA"/>
</dbReference>
<evidence type="ECO:0000313" key="2">
    <source>
        <dbReference type="Proteomes" id="UP000324222"/>
    </source>
</evidence>
<organism evidence="1 2">
    <name type="scientific">Portunus trituberculatus</name>
    <name type="common">Swimming crab</name>
    <name type="synonym">Neptunus trituberculatus</name>
    <dbReference type="NCBI Taxonomy" id="210409"/>
    <lineage>
        <taxon>Eukaryota</taxon>
        <taxon>Metazoa</taxon>
        <taxon>Ecdysozoa</taxon>
        <taxon>Arthropoda</taxon>
        <taxon>Crustacea</taxon>
        <taxon>Multicrustacea</taxon>
        <taxon>Malacostraca</taxon>
        <taxon>Eumalacostraca</taxon>
        <taxon>Eucarida</taxon>
        <taxon>Decapoda</taxon>
        <taxon>Pleocyemata</taxon>
        <taxon>Brachyura</taxon>
        <taxon>Eubrachyura</taxon>
        <taxon>Portunoidea</taxon>
        <taxon>Portunidae</taxon>
        <taxon>Portuninae</taxon>
        <taxon>Portunus</taxon>
    </lineage>
</organism>